<evidence type="ECO:0000256" key="1">
    <source>
        <dbReference type="SAM" id="Phobius"/>
    </source>
</evidence>
<dbReference type="InterPro" id="IPR008979">
    <property type="entry name" value="Galactose-bd-like_sf"/>
</dbReference>
<evidence type="ECO:0000313" key="4">
    <source>
        <dbReference type="Proteomes" id="UP000245206"/>
    </source>
</evidence>
<dbReference type="InterPro" id="IPR050697">
    <property type="entry name" value="Adenylyl/Guanylyl_Cyclase_3/4"/>
</dbReference>
<dbReference type="Proteomes" id="UP000245206">
    <property type="component" value="Unassembled WGS sequence"/>
</dbReference>
<dbReference type="PROSITE" id="PS50125">
    <property type="entry name" value="GUANYLATE_CYCLASE_2"/>
    <property type="match status" value="1"/>
</dbReference>
<feature type="transmembrane region" description="Helical" evidence="1">
    <location>
        <begin position="329"/>
        <end position="347"/>
    </location>
</feature>
<reference evidence="4" key="1">
    <citation type="journal article" date="2019" name="Microbiol. Immunol.">
        <title>Molecular and phenotypic characterization of Leptospira johnsonii sp. nov., Leptospira ellinghausenii sp. nov. and Leptospira ryugenii sp. nov. isolated from soil and water in Japan.</title>
        <authorList>
            <person name="Masuzawa T."/>
            <person name="Saito M."/>
            <person name="Nakao R."/>
            <person name="Nikaido Y."/>
            <person name="Matsumoto M."/>
            <person name="Ogawa M."/>
            <person name="Yokoyama M."/>
            <person name="Hidaka Y."/>
            <person name="Tomita J."/>
            <person name="Sakakibara K."/>
            <person name="Suzuki K."/>
            <person name="Yasuda S."/>
            <person name="Sato H."/>
            <person name="Yamaguchi M."/>
            <person name="Yoshida S.I."/>
            <person name="Koizumi N."/>
            <person name="Kawamura Y."/>
        </authorList>
    </citation>
    <scope>NUCLEOTIDE SEQUENCE [LARGE SCALE GENOMIC DNA]</scope>
    <source>
        <strain evidence="4">E18</strain>
    </source>
</reference>
<dbReference type="InterPro" id="IPR029787">
    <property type="entry name" value="Nucleotide_cyclase"/>
</dbReference>
<dbReference type="SUPFAM" id="SSF49785">
    <property type="entry name" value="Galactose-binding domain-like"/>
    <property type="match status" value="1"/>
</dbReference>
<dbReference type="SMART" id="SM00044">
    <property type="entry name" value="CYCc"/>
    <property type="match status" value="1"/>
</dbReference>
<dbReference type="InterPro" id="IPR011623">
    <property type="entry name" value="7TMR_DISM_rcpt_extracell_dom1"/>
</dbReference>
<proteinExistence type="predicted"/>
<feature type="transmembrane region" description="Helical" evidence="1">
    <location>
        <begin position="270"/>
        <end position="288"/>
    </location>
</feature>
<name>A0A2P2DH27_9LEPT</name>
<dbReference type="GO" id="GO:0006171">
    <property type="term" value="P:cAMP biosynthetic process"/>
    <property type="evidence" value="ECO:0007669"/>
    <property type="project" value="TreeGrafter"/>
</dbReference>
<dbReference type="GO" id="GO:0035556">
    <property type="term" value="P:intracellular signal transduction"/>
    <property type="evidence" value="ECO:0007669"/>
    <property type="project" value="InterPro"/>
</dbReference>
<evidence type="ECO:0000259" key="2">
    <source>
        <dbReference type="PROSITE" id="PS50125"/>
    </source>
</evidence>
<accession>A0A2P2DH27</accession>
<dbReference type="Pfam" id="PF07695">
    <property type="entry name" value="7TMR-DISM_7TM"/>
    <property type="match status" value="1"/>
</dbReference>
<gene>
    <name evidence="3" type="ORF">LPTSP2_32370</name>
</gene>
<dbReference type="RefSeq" id="WP_108960780.1">
    <property type="nucleotide sequence ID" value="NZ_BFAZ01000009.1"/>
</dbReference>
<feature type="transmembrane region" description="Helical" evidence="1">
    <location>
        <begin position="387"/>
        <end position="404"/>
    </location>
</feature>
<sequence>MGKIKPIPMSFSFYGLLFLIVLQFSCNYSNAKEAKFGYLEIPEVYVDSHKKISLNGEWEFYWNELYGESLFQKIDSNQKTYVKVPSSWNSVRPEGEGGDGFASFRLLVKVPDPNIRYYLRVQPATSAYELYINRQKIASSGVVGMDEISAKPKYQIQYVSFQPESYEQEIIYVVSNFHHARGGYRKPIEIGTKEVIQNESLIYSAGEVFVFGAMLTMALYQLTVFFFRREEKSSLFFALFCLFTGLRLVVLDNFYIMYAFPDFSWKWMQVLDYTSAPLLVCFFLSYLRSLFPGKSEVPNWMLKFCWSFSVTYVLFVLLTDPKLFTTTNIVSQVFILFFSICSFYVILRIYRQRKRDSSLVFYGSLILILGSTHDLMAGNYWFQAQPLMPFSLFVFFLFQSILLARRNARFYSSMDTLTNELIEVNNRLEASNEVYAKFVPLRLIQLFSKKLDSKVKRGDFIVKQMSVLSSDIRDFTAISETLSPEETFLFLNDYLKQVGPIIRSHNGFIEKYVGDAIFALFEKEPEDALSSAIQMHKTIAKWNAESHNHRVGEIQIGVGIHFGELMLGIVGEEQRIESAVLSDSMGVANSLESMTKKYGAKIILSLDALLELKEPDSYPHRLLDFIKIPAKQKLIGIAQVLVDGVEETFHLKIQTKEQFEESVNLFWDGDFQGAESGFTSVLKQDPSDKAAYLYLERAKQYIQNGPPPGFGKGFLA</sequence>
<comment type="caution">
    <text evidence="3">The sequence shown here is derived from an EMBL/GenBank/DDBJ whole genome shotgun (WGS) entry which is preliminary data.</text>
</comment>
<dbReference type="PANTHER" id="PTHR43081">
    <property type="entry name" value="ADENYLATE CYCLASE, TERMINAL-DIFFERENTIATION SPECIFIC-RELATED"/>
    <property type="match status" value="1"/>
</dbReference>
<dbReference type="Pfam" id="PF00211">
    <property type="entry name" value="Guanylate_cyc"/>
    <property type="match status" value="1"/>
</dbReference>
<dbReference type="InterPro" id="IPR001054">
    <property type="entry name" value="A/G_cyclase"/>
</dbReference>
<dbReference type="Gene3D" id="3.30.70.1230">
    <property type="entry name" value="Nucleotide cyclase"/>
    <property type="match status" value="1"/>
</dbReference>
<dbReference type="SUPFAM" id="SSF55073">
    <property type="entry name" value="Nucleotide cyclase"/>
    <property type="match status" value="1"/>
</dbReference>
<feature type="transmembrane region" description="Helical" evidence="1">
    <location>
        <begin position="234"/>
        <end position="258"/>
    </location>
</feature>
<keyword evidence="4" id="KW-1185">Reference proteome</keyword>
<feature type="transmembrane region" description="Helical" evidence="1">
    <location>
        <begin position="359"/>
        <end position="381"/>
    </location>
</feature>
<dbReference type="EMBL" id="BFAZ01000009">
    <property type="protein sequence ID" value="GBF43934.1"/>
    <property type="molecule type" value="Genomic_DNA"/>
</dbReference>
<keyword evidence="1" id="KW-1133">Transmembrane helix</keyword>
<dbReference type="OrthoDB" id="338211at2"/>
<dbReference type="CDD" id="cd07302">
    <property type="entry name" value="CHD"/>
    <property type="match status" value="1"/>
</dbReference>
<dbReference type="GO" id="GO:0004016">
    <property type="term" value="F:adenylate cyclase activity"/>
    <property type="evidence" value="ECO:0007669"/>
    <property type="project" value="UniProtKB-ARBA"/>
</dbReference>
<dbReference type="PANTHER" id="PTHR43081:SF1">
    <property type="entry name" value="ADENYLATE CYCLASE, TERMINAL-DIFFERENTIATION SPECIFIC"/>
    <property type="match status" value="1"/>
</dbReference>
<evidence type="ECO:0000313" key="3">
    <source>
        <dbReference type="EMBL" id="GBF43934.1"/>
    </source>
</evidence>
<dbReference type="Gene3D" id="2.60.120.260">
    <property type="entry name" value="Galactose-binding domain-like"/>
    <property type="match status" value="1"/>
</dbReference>
<organism evidence="3 4">
    <name type="scientific">Leptospira ellinghausenii</name>
    <dbReference type="NCBI Taxonomy" id="1917822"/>
    <lineage>
        <taxon>Bacteria</taxon>
        <taxon>Pseudomonadati</taxon>
        <taxon>Spirochaetota</taxon>
        <taxon>Spirochaetia</taxon>
        <taxon>Leptospirales</taxon>
        <taxon>Leptospiraceae</taxon>
        <taxon>Leptospira</taxon>
    </lineage>
</organism>
<keyword evidence="1" id="KW-0812">Transmembrane</keyword>
<protein>
    <submittedName>
        <fullName evidence="3">Adenylate cyclase family protein</fullName>
    </submittedName>
</protein>
<dbReference type="AlphaFoldDB" id="A0A2P2DH27"/>
<feature type="transmembrane region" description="Helical" evidence="1">
    <location>
        <begin position="300"/>
        <end position="317"/>
    </location>
</feature>
<feature type="domain" description="Guanylate cyclase" evidence="2">
    <location>
        <begin position="466"/>
        <end position="592"/>
    </location>
</feature>
<keyword evidence="1" id="KW-0472">Membrane</keyword>
<feature type="transmembrane region" description="Helical" evidence="1">
    <location>
        <begin position="208"/>
        <end position="227"/>
    </location>
</feature>